<dbReference type="AlphaFoldDB" id="A0A1I5Y679"/>
<dbReference type="Pfam" id="PF07940">
    <property type="entry name" value="Hepar_II_III_C"/>
    <property type="match status" value="1"/>
</dbReference>
<evidence type="ECO:0000259" key="5">
    <source>
        <dbReference type="Pfam" id="PF07940"/>
    </source>
</evidence>
<sequence length="564" mass="67356">MIKRKFYLPTICIFDFSQIITFKFEFFKFIQFYFNMFEVMGTTYEIQDIENYRNDEFKNVPWYDINIKNYKDDVRVFWEKNRLQFLPIYTILAIKQNNPEKLVAFLRRWEEVNPYNYGLNWVSNLEIAIRSVSIFLAYIVYITYTGSRNDYIERLLFKHIYRVYRDIEYTEKCMPNNHLIGEAAALYLVGSLLKTEYSDDFLRRSKRILKDYISFFRDDGTYIESSLSYHRFAIQMYLLVYLLSKRLGDNFLEHEFQKMITQSYKFFCCIEKHDGTYPQFGDWDDGVFYRASSKPITNFRDFVDSLGYMAGYHERKNVEISFLEAFFGNIYVESLVVPDFYSSYPIFELFSHGKYGVYKDYQIYVFINNAEQIFHAHADGLAIELSFGDKHILTDSGTYSYNLNKNLRRYFRSTRAHNTAFLGADQSTQVGSFRWVDQAFTTLRKSNNGFEGEVIYKNGSRHVRKISIAEQEVCVEDTIKSCFNTFPEINFHFHPDRHVQILNKNKVLIDNDIIMLVESSEGFKLEKLKSLCSYHYMHIVERENVRIVFYSNTVRCKVIFRKID</sequence>
<feature type="domain" description="Heparin-sulfate lyase N-terminal" evidence="6">
    <location>
        <begin position="103"/>
        <end position="282"/>
    </location>
</feature>
<dbReference type="Proteomes" id="UP000198577">
    <property type="component" value="Unassembled WGS sequence"/>
</dbReference>
<proteinExistence type="predicted"/>
<dbReference type="SUPFAM" id="SSF48230">
    <property type="entry name" value="Chondroitin AC/alginate lyase"/>
    <property type="match status" value="1"/>
</dbReference>
<evidence type="ECO:0000256" key="2">
    <source>
        <dbReference type="ARBA" id="ARBA00022729"/>
    </source>
</evidence>
<reference evidence="7 8" key="1">
    <citation type="submission" date="2016-10" db="EMBL/GenBank/DDBJ databases">
        <authorList>
            <person name="de Groot N.N."/>
        </authorList>
    </citation>
    <scope>NUCLEOTIDE SEQUENCE [LARGE SCALE GENOMIC DNA]</scope>
    <source>
        <strain evidence="7 8">DSM 20678</strain>
    </source>
</reference>
<keyword evidence="3" id="KW-0574">Periplasm</keyword>
<dbReference type="STRING" id="937334.SAMN05444406_1382"/>
<dbReference type="GO" id="GO:0016829">
    <property type="term" value="F:lyase activity"/>
    <property type="evidence" value="ECO:0007669"/>
    <property type="project" value="UniProtKB-KW"/>
</dbReference>
<keyword evidence="8" id="KW-1185">Reference proteome</keyword>
<evidence type="ECO:0000313" key="7">
    <source>
        <dbReference type="EMBL" id="SFQ39751.1"/>
    </source>
</evidence>
<dbReference type="PANTHER" id="PTHR39210:SF1">
    <property type="entry name" value="HEPARIN-SULFATE LYASE"/>
    <property type="match status" value="1"/>
</dbReference>
<evidence type="ECO:0000256" key="4">
    <source>
        <dbReference type="ARBA" id="ARBA00023239"/>
    </source>
</evidence>
<dbReference type="InterPro" id="IPR012480">
    <property type="entry name" value="Hepar_II_III_C"/>
</dbReference>
<dbReference type="InterPro" id="IPR008929">
    <property type="entry name" value="Chondroitin_lyas"/>
</dbReference>
<dbReference type="Gene3D" id="1.50.10.100">
    <property type="entry name" value="Chondroitin AC/alginate lyase"/>
    <property type="match status" value="1"/>
</dbReference>
<dbReference type="InterPro" id="IPR031680">
    <property type="entry name" value="Hepar_II_III_N"/>
</dbReference>
<organism evidence="7 8">
    <name type="scientific">Caldicoprobacter faecalis</name>
    <dbReference type="NCBI Taxonomy" id="937334"/>
    <lineage>
        <taxon>Bacteria</taxon>
        <taxon>Bacillati</taxon>
        <taxon>Bacillota</taxon>
        <taxon>Clostridia</taxon>
        <taxon>Caldicoprobacterales</taxon>
        <taxon>Caldicoprobacteraceae</taxon>
        <taxon>Caldicoprobacter</taxon>
    </lineage>
</organism>
<dbReference type="EMBL" id="FOXR01000038">
    <property type="protein sequence ID" value="SFQ39751.1"/>
    <property type="molecule type" value="Genomic_DNA"/>
</dbReference>
<gene>
    <name evidence="7" type="ORF">SAMN05444406_1382</name>
</gene>
<name>A0A1I5Y679_9FIRM</name>
<dbReference type="GO" id="GO:0042597">
    <property type="term" value="C:periplasmic space"/>
    <property type="evidence" value="ECO:0007669"/>
    <property type="project" value="UniProtKB-SubCell"/>
</dbReference>
<protein>
    <submittedName>
        <fullName evidence="7">Heparinase II/III N-terminus</fullName>
    </submittedName>
</protein>
<dbReference type="PANTHER" id="PTHR39210">
    <property type="entry name" value="HEPARIN-SULFATE LYASE"/>
    <property type="match status" value="1"/>
</dbReference>
<dbReference type="Pfam" id="PF16889">
    <property type="entry name" value="Hepar_II_III_N"/>
    <property type="match status" value="1"/>
</dbReference>
<keyword evidence="4" id="KW-0456">Lyase</keyword>
<evidence type="ECO:0000313" key="8">
    <source>
        <dbReference type="Proteomes" id="UP000198577"/>
    </source>
</evidence>
<keyword evidence="2" id="KW-0732">Signal</keyword>
<comment type="subcellular location">
    <subcellularLocation>
        <location evidence="1">Periplasm</location>
    </subcellularLocation>
</comment>
<feature type="domain" description="Heparinase II/III-like C-terminal" evidence="5">
    <location>
        <begin position="348"/>
        <end position="535"/>
    </location>
</feature>
<evidence type="ECO:0000259" key="6">
    <source>
        <dbReference type="Pfam" id="PF16889"/>
    </source>
</evidence>
<accession>A0A1I5Y679</accession>
<dbReference type="Gene3D" id="2.70.98.70">
    <property type="match status" value="1"/>
</dbReference>
<evidence type="ECO:0000256" key="3">
    <source>
        <dbReference type="ARBA" id="ARBA00022764"/>
    </source>
</evidence>
<evidence type="ECO:0000256" key="1">
    <source>
        <dbReference type="ARBA" id="ARBA00004418"/>
    </source>
</evidence>